<dbReference type="SUPFAM" id="SSF54909">
    <property type="entry name" value="Dimeric alpha+beta barrel"/>
    <property type="match status" value="1"/>
</dbReference>
<proteinExistence type="predicted"/>
<sequence>MPTLPWTTVNAPAPDSRAFVMASRFEVRSFRDVPRFFLRSLAAWKQVKGAPGAYGATLVAQPLKRTFWTLSAWEDKRALYTYAKTEPHRSIMTGLRSTTSGSVFTFWELPASQLPLDWADARRRLAEQERADATGERGPSGTGPDAA</sequence>
<feature type="region of interest" description="Disordered" evidence="1">
    <location>
        <begin position="125"/>
        <end position="147"/>
    </location>
</feature>
<accession>A0A1I2W6D4</accession>
<evidence type="ECO:0000313" key="3">
    <source>
        <dbReference type="Proteomes" id="UP000181942"/>
    </source>
</evidence>
<dbReference type="Proteomes" id="UP000181942">
    <property type="component" value="Unassembled WGS sequence"/>
</dbReference>
<evidence type="ECO:0008006" key="4">
    <source>
        <dbReference type="Google" id="ProtNLM"/>
    </source>
</evidence>
<name>A0A1I2W6D4_9ACTN</name>
<protein>
    <recommendedName>
        <fullName evidence="4">DUF3291 domain-containing protein</fullName>
    </recommendedName>
</protein>
<reference evidence="2 3" key="1">
    <citation type="submission" date="2016-10" db="EMBL/GenBank/DDBJ databases">
        <authorList>
            <person name="de Groot N.N."/>
        </authorList>
    </citation>
    <scope>NUCLEOTIDE SEQUENCE [LARGE SCALE GENOMIC DNA]</scope>
    <source>
        <strain evidence="2 3">OK461</strain>
    </source>
</reference>
<dbReference type="AlphaFoldDB" id="A0A1I2W6D4"/>
<dbReference type="InterPro" id="IPR011008">
    <property type="entry name" value="Dimeric_a/b-barrel"/>
</dbReference>
<feature type="compositionally biased region" description="Basic and acidic residues" evidence="1">
    <location>
        <begin position="125"/>
        <end position="135"/>
    </location>
</feature>
<gene>
    <name evidence="2" type="ORF">SAMN02787118_1354</name>
</gene>
<dbReference type="RefSeq" id="WP_075033188.1">
    <property type="nucleotide sequence ID" value="NZ_FONR01000035.1"/>
</dbReference>
<organism evidence="2 3">
    <name type="scientific">Streptomyces mirabilis</name>
    <dbReference type="NCBI Taxonomy" id="68239"/>
    <lineage>
        <taxon>Bacteria</taxon>
        <taxon>Bacillati</taxon>
        <taxon>Actinomycetota</taxon>
        <taxon>Actinomycetes</taxon>
        <taxon>Kitasatosporales</taxon>
        <taxon>Streptomycetaceae</taxon>
        <taxon>Streptomyces</taxon>
    </lineage>
</organism>
<dbReference type="EMBL" id="FONR01000035">
    <property type="protein sequence ID" value="SFG96177.1"/>
    <property type="molecule type" value="Genomic_DNA"/>
</dbReference>
<evidence type="ECO:0000256" key="1">
    <source>
        <dbReference type="SAM" id="MobiDB-lite"/>
    </source>
</evidence>
<evidence type="ECO:0000313" key="2">
    <source>
        <dbReference type="EMBL" id="SFG96177.1"/>
    </source>
</evidence>